<dbReference type="InterPro" id="IPR019235">
    <property type="entry name" value="DUF2178_TM"/>
</dbReference>
<accession>A0A2A2H4X3</accession>
<feature type="transmembrane region" description="Helical" evidence="1">
    <location>
        <begin position="41"/>
        <end position="61"/>
    </location>
</feature>
<proteinExistence type="predicted"/>
<keyword evidence="3" id="KW-1185">Reference proteome</keyword>
<dbReference type="RefSeq" id="WP_069584445.1">
    <property type="nucleotide sequence ID" value="NZ_LMVM01000023.1"/>
</dbReference>
<reference evidence="2 3" key="1">
    <citation type="journal article" date="2017" name="BMC Genomics">
        <title>Genomic analysis of methanogenic archaea reveals a shift towards energy conservation.</title>
        <authorList>
            <person name="Gilmore S.P."/>
            <person name="Henske J.K."/>
            <person name="Sexton J.A."/>
            <person name="Solomon K.V."/>
            <person name="Seppala S."/>
            <person name="Yoo J.I."/>
            <person name="Huyett L.M."/>
            <person name="Pressman A."/>
            <person name="Cogan J.Z."/>
            <person name="Kivenson V."/>
            <person name="Peng X."/>
            <person name="Tan Y."/>
            <person name="Valentine D.L."/>
            <person name="O'Malley M.A."/>
        </authorList>
    </citation>
    <scope>NUCLEOTIDE SEQUENCE [LARGE SCALE GENOMIC DNA]</scope>
    <source>
        <strain evidence="2 3">M.o.H.</strain>
    </source>
</reference>
<keyword evidence="1" id="KW-1133">Transmembrane helix</keyword>
<name>A0A2A2H4X3_METBR</name>
<keyword evidence="1" id="KW-0472">Membrane</keyword>
<evidence type="ECO:0000313" key="3">
    <source>
        <dbReference type="Proteomes" id="UP000217784"/>
    </source>
</evidence>
<organism evidence="2 3">
    <name type="scientific">Methanobacterium bryantii</name>
    <dbReference type="NCBI Taxonomy" id="2161"/>
    <lineage>
        <taxon>Archaea</taxon>
        <taxon>Methanobacteriati</taxon>
        <taxon>Methanobacteriota</taxon>
        <taxon>Methanomada group</taxon>
        <taxon>Methanobacteria</taxon>
        <taxon>Methanobacteriales</taxon>
        <taxon>Methanobacteriaceae</taxon>
        <taxon>Methanobacterium</taxon>
    </lineage>
</organism>
<dbReference type="Proteomes" id="UP000217784">
    <property type="component" value="Unassembled WGS sequence"/>
</dbReference>
<dbReference type="Pfam" id="PF09946">
    <property type="entry name" value="DUF2178"/>
    <property type="match status" value="1"/>
</dbReference>
<gene>
    <name evidence="2" type="ORF">ASJ80_05665</name>
</gene>
<keyword evidence="1" id="KW-0812">Transmembrane</keyword>
<sequence length="147" mass="16637">MNSKSGIIMKILSIFESGLFIKILSVFITGLWIAGLLLADIYIIILAVVFLIALSTILYIHRDNLKEIFQKDSNAIVEDERTQLINEKAATMTLGVLIAVMIYAGIVIIALRNNYPQFLQAGYTLFLASILCFILYFTSRAYYTHKY</sequence>
<feature type="transmembrane region" description="Helical" evidence="1">
    <location>
        <begin position="12"/>
        <end position="35"/>
    </location>
</feature>
<dbReference type="AlphaFoldDB" id="A0A2A2H4X3"/>
<dbReference type="EMBL" id="LMVM01000023">
    <property type="protein sequence ID" value="PAV04333.1"/>
    <property type="molecule type" value="Genomic_DNA"/>
</dbReference>
<protein>
    <recommendedName>
        <fullName evidence="4">DUF2178 domain-containing protein</fullName>
    </recommendedName>
</protein>
<comment type="caution">
    <text evidence="2">The sequence shown here is derived from an EMBL/GenBank/DDBJ whole genome shotgun (WGS) entry which is preliminary data.</text>
</comment>
<evidence type="ECO:0000313" key="2">
    <source>
        <dbReference type="EMBL" id="PAV04333.1"/>
    </source>
</evidence>
<evidence type="ECO:0000256" key="1">
    <source>
        <dbReference type="SAM" id="Phobius"/>
    </source>
</evidence>
<dbReference type="OrthoDB" id="70484at2157"/>
<evidence type="ECO:0008006" key="4">
    <source>
        <dbReference type="Google" id="ProtNLM"/>
    </source>
</evidence>
<feature type="transmembrane region" description="Helical" evidence="1">
    <location>
        <begin position="117"/>
        <end position="137"/>
    </location>
</feature>
<feature type="transmembrane region" description="Helical" evidence="1">
    <location>
        <begin position="89"/>
        <end position="111"/>
    </location>
</feature>